<evidence type="ECO:0000256" key="3">
    <source>
        <dbReference type="ARBA" id="ARBA00022692"/>
    </source>
</evidence>
<reference evidence="14" key="3">
    <citation type="submission" date="2020-10" db="UniProtKB">
        <authorList>
            <consortium name="WormBaseParasite"/>
        </authorList>
    </citation>
    <scope>IDENTIFICATION</scope>
</reference>
<evidence type="ECO:0000313" key="14">
    <source>
        <dbReference type="WBParaSite" id="EgrG_000209700"/>
    </source>
</evidence>
<feature type="transmembrane region" description="Helical" evidence="9">
    <location>
        <begin position="444"/>
        <end position="461"/>
    </location>
</feature>
<name>A0A068WIK3_ECHGR</name>
<feature type="transmembrane region" description="Helical" evidence="9">
    <location>
        <begin position="303"/>
        <end position="327"/>
    </location>
</feature>
<evidence type="ECO:0000256" key="7">
    <source>
        <dbReference type="ARBA" id="ARBA00023214"/>
    </source>
</evidence>
<evidence type="ECO:0000256" key="4">
    <source>
        <dbReference type="ARBA" id="ARBA00022989"/>
    </source>
</evidence>
<gene>
    <name evidence="12" type="ORF">EgrG_000209700</name>
</gene>
<feature type="transmembrane region" description="Helical" evidence="9">
    <location>
        <begin position="670"/>
        <end position="689"/>
    </location>
</feature>
<dbReference type="SMART" id="SM00116">
    <property type="entry name" value="CBS"/>
    <property type="match status" value="2"/>
</dbReference>
<dbReference type="PANTHER" id="PTHR45711:SF6">
    <property type="entry name" value="CHLORIDE CHANNEL PROTEIN"/>
    <property type="match status" value="1"/>
</dbReference>
<keyword evidence="6 9" id="KW-0472">Membrane</keyword>
<keyword evidence="3 9" id="KW-0812">Transmembrane</keyword>
<dbReference type="InterPro" id="IPR046342">
    <property type="entry name" value="CBS_dom_sf"/>
</dbReference>
<dbReference type="GO" id="GO:0005247">
    <property type="term" value="F:voltage-gated chloride channel activity"/>
    <property type="evidence" value="ECO:0007669"/>
    <property type="project" value="TreeGrafter"/>
</dbReference>
<keyword evidence="5 9" id="KW-0406">Ion transport</keyword>
<dbReference type="GO" id="GO:0008021">
    <property type="term" value="C:synaptic vesicle"/>
    <property type="evidence" value="ECO:0007669"/>
    <property type="project" value="TreeGrafter"/>
</dbReference>
<feature type="transmembrane region" description="Helical" evidence="9">
    <location>
        <begin position="601"/>
        <end position="621"/>
    </location>
</feature>
<keyword evidence="4 9" id="KW-1133">Transmembrane helix</keyword>
<dbReference type="GO" id="GO:0005769">
    <property type="term" value="C:early endosome"/>
    <property type="evidence" value="ECO:0007669"/>
    <property type="project" value="TreeGrafter"/>
</dbReference>
<evidence type="ECO:0000313" key="12">
    <source>
        <dbReference type="EMBL" id="CDS19914.1"/>
    </source>
</evidence>
<feature type="transmembrane region" description="Helical" evidence="9">
    <location>
        <begin position="147"/>
        <end position="180"/>
    </location>
</feature>
<protein>
    <recommendedName>
        <fullName evidence="9">Chloride channel protein</fullName>
    </recommendedName>
</protein>
<dbReference type="Pfam" id="PF00571">
    <property type="entry name" value="CBS"/>
    <property type="match status" value="2"/>
</dbReference>
<feature type="transmembrane region" description="Helical" evidence="9">
    <location>
        <begin position="627"/>
        <end position="650"/>
    </location>
</feature>
<dbReference type="AlphaFoldDB" id="A0A068WIK3"/>
<feature type="transmembrane region" description="Helical" evidence="9">
    <location>
        <begin position="695"/>
        <end position="719"/>
    </location>
</feature>
<comment type="similarity">
    <text evidence="9">Belongs to the chloride channel (TC 2.A.49) family.</text>
</comment>
<dbReference type="Proteomes" id="UP000492820">
    <property type="component" value="Unassembled WGS sequence"/>
</dbReference>
<feature type="transmembrane region" description="Helical" evidence="9">
    <location>
        <begin position="522"/>
        <end position="539"/>
    </location>
</feature>
<dbReference type="PROSITE" id="PS51371">
    <property type="entry name" value="CBS"/>
    <property type="match status" value="1"/>
</dbReference>
<dbReference type="PRINTS" id="PR00762">
    <property type="entry name" value="CLCHANNEL"/>
</dbReference>
<keyword evidence="8" id="KW-0129">CBS domain</keyword>
<evidence type="ECO:0000256" key="10">
    <source>
        <dbReference type="SAM" id="MobiDB-lite"/>
    </source>
</evidence>
<feature type="region of interest" description="Disordered" evidence="10">
    <location>
        <begin position="94"/>
        <end position="113"/>
    </location>
</feature>
<dbReference type="WBParaSite" id="EgrG_000209700">
    <property type="protein sequence ID" value="EgrG_000209700"/>
    <property type="gene ID" value="EgrG_000209700"/>
</dbReference>
<evidence type="ECO:0000256" key="2">
    <source>
        <dbReference type="ARBA" id="ARBA00022448"/>
    </source>
</evidence>
<evidence type="ECO:0000256" key="5">
    <source>
        <dbReference type="ARBA" id="ARBA00023065"/>
    </source>
</evidence>
<feature type="transmembrane region" description="Helical" evidence="9">
    <location>
        <begin position="482"/>
        <end position="502"/>
    </location>
</feature>
<accession>A0A068WIK3</accession>
<dbReference type="SUPFAM" id="SSF81340">
    <property type="entry name" value="Clc chloride channel"/>
    <property type="match status" value="1"/>
</dbReference>
<dbReference type="EMBL" id="LK028580">
    <property type="protein sequence ID" value="CDS19914.1"/>
    <property type="molecule type" value="Genomic_DNA"/>
</dbReference>
<dbReference type="GO" id="GO:0005794">
    <property type="term" value="C:Golgi apparatus"/>
    <property type="evidence" value="ECO:0007669"/>
    <property type="project" value="TreeGrafter"/>
</dbReference>
<keyword evidence="2 9" id="KW-0813">Transport</keyword>
<dbReference type="InterPro" id="IPR001807">
    <property type="entry name" value="ClC"/>
</dbReference>
<feature type="transmembrane region" description="Helical" evidence="9">
    <location>
        <begin position="408"/>
        <end position="432"/>
    </location>
</feature>
<dbReference type="OrthoDB" id="44789at2759"/>
<evidence type="ECO:0000259" key="11">
    <source>
        <dbReference type="PROSITE" id="PS51371"/>
    </source>
</evidence>
<reference evidence="12" key="2">
    <citation type="submission" date="2014-06" db="EMBL/GenBank/DDBJ databases">
        <authorList>
            <person name="Aslett M."/>
        </authorList>
    </citation>
    <scope>NUCLEOTIDE SEQUENCE</scope>
</reference>
<dbReference type="GO" id="GO:0005886">
    <property type="term" value="C:plasma membrane"/>
    <property type="evidence" value="ECO:0007669"/>
    <property type="project" value="TreeGrafter"/>
</dbReference>
<proteinExistence type="inferred from homology"/>
<dbReference type="CDD" id="cd03684">
    <property type="entry name" value="ClC_3_like"/>
    <property type="match status" value="1"/>
</dbReference>
<organism evidence="12">
    <name type="scientific">Echinococcus granulosus</name>
    <name type="common">Hydatid tapeworm</name>
    <dbReference type="NCBI Taxonomy" id="6210"/>
    <lineage>
        <taxon>Eukaryota</taxon>
        <taxon>Metazoa</taxon>
        <taxon>Spiralia</taxon>
        <taxon>Lophotrochozoa</taxon>
        <taxon>Platyhelminthes</taxon>
        <taxon>Cestoda</taxon>
        <taxon>Eucestoda</taxon>
        <taxon>Cyclophyllidea</taxon>
        <taxon>Taeniidae</taxon>
        <taxon>Echinococcus</taxon>
        <taxon>Echinococcus granulosus group</taxon>
    </lineage>
</organism>
<dbReference type="PANTHER" id="PTHR45711">
    <property type="entry name" value="CHLORIDE CHANNEL PROTEIN"/>
    <property type="match status" value="1"/>
</dbReference>
<feature type="domain" description="CBS" evidence="11">
    <location>
        <begin position="762"/>
        <end position="828"/>
    </location>
</feature>
<dbReference type="Gene3D" id="3.10.580.20">
    <property type="match status" value="1"/>
</dbReference>
<reference evidence="12 13" key="1">
    <citation type="journal article" date="2013" name="Nature">
        <title>The genomes of four tapeworm species reveal adaptations to parasitism.</title>
        <authorList>
            <person name="Tsai I.J."/>
            <person name="Zarowiecki M."/>
            <person name="Holroyd N."/>
            <person name="Garciarrubio A."/>
            <person name="Sanchez-Flores A."/>
            <person name="Brooks K.L."/>
            <person name="Tracey A."/>
            <person name="Bobes R.J."/>
            <person name="Fragoso G."/>
            <person name="Sciutto E."/>
            <person name="Aslett M."/>
            <person name="Beasley H."/>
            <person name="Bennett H.M."/>
            <person name="Cai J."/>
            <person name="Camicia F."/>
            <person name="Clark R."/>
            <person name="Cucher M."/>
            <person name="De Silva N."/>
            <person name="Day T.A."/>
            <person name="Deplazes P."/>
            <person name="Estrada K."/>
            <person name="Fernandez C."/>
            <person name="Holland P.W."/>
            <person name="Hou J."/>
            <person name="Hu S."/>
            <person name="Huckvale T."/>
            <person name="Hung S.S."/>
            <person name="Kamenetzky L."/>
            <person name="Keane J.A."/>
            <person name="Kiss F."/>
            <person name="Koziol U."/>
            <person name="Lambert O."/>
            <person name="Liu K."/>
            <person name="Luo X."/>
            <person name="Luo Y."/>
            <person name="Macchiaroli N."/>
            <person name="Nichol S."/>
            <person name="Paps J."/>
            <person name="Parkinson J."/>
            <person name="Pouchkina-Stantcheva N."/>
            <person name="Riddiford N."/>
            <person name="Rosenzvit M."/>
            <person name="Salinas G."/>
            <person name="Wasmuth J.D."/>
            <person name="Zamanian M."/>
            <person name="Zheng Y."/>
            <person name="Cai X."/>
            <person name="Soberon X."/>
            <person name="Olson P.D."/>
            <person name="Laclette J.P."/>
            <person name="Brehm K."/>
            <person name="Berriman M."/>
            <person name="Garciarrubio A."/>
            <person name="Bobes R.J."/>
            <person name="Fragoso G."/>
            <person name="Sanchez-Flores A."/>
            <person name="Estrada K."/>
            <person name="Cevallos M.A."/>
            <person name="Morett E."/>
            <person name="Gonzalez V."/>
            <person name="Portillo T."/>
            <person name="Ochoa-Leyva A."/>
            <person name="Jose M.V."/>
            <person name="Sciutto E."/>
            <person name="Landa A."/>
            <person name="Jimenez L."/>
            <person name="Valdes V."/>
            <person name="Carrero J.C."/>
            <person name="Larralde C."/>
            <person name="Morales-Montor J."/>
            <person name="Limon-Lason J."/>
            <person name="Soberon X."/>
            <person name="Laclette J.P."/>
        </authorList>
    </citation>
    <scope>NUCLEOTIDE SEQUENCE [LARGE SCALE GENOMIC DNA]</scope>
</reference>
<evidence type="ECO:0000256" key="1">
    <source>
        <dbReference type="ARBA" id="ARBA00004337"/>
    </source>
</evidence>
<dbReference type="Gene3D" id="1.10.3080.10">
    <property type="entry name" value="Clc chloride channel"/>
    <property type="match status" value="1"/>
</dbReference>
<dbReference type="Pfam" id="PF00654">
    <property type="entry name" value="Voltage_CLC"/>
    <property type="match status" value="1"/>
</dbReference>
<sequence>MASDEEMLDVSFPRQYMSLSSVRNTFSGTQIALDGEPLAMDPTSSKASVKIPLEALAHADASTSDESTENLLGIYSPTNPCDYVRLSTFDPEESRFGERPQASTSSVANDECGRPRKTYDEYDTVDWVKDLNADSDRRSRMGQRAKYSLLGRLLLVWDSSSGWICVGLIGALVGLFAVMVDIGVSWLSSLREGVCRDQLWLNQEQCCWSYNMTVFSPLYGLSSPSAVSHSTTAATTANSTATEITSVSLTMTSNATTKELIYPRIAGSGAQAAFGFYSCEQWYSWERLLTGHDGDLEHVGAFILGWMIYILLAVSMAGLCAALVYFLAPSAAGSGIAEVKTILGGFVIRNFLGSWTLIVKVAGLILSVSTGLCIGNDGPMVHVGACCAKILAHFFPKYGLNPSKTRELISAAVAGGIGACFGAPIGGVLFSLEVASYYFPAKTLFRSFFCALAAAYVARALNPFGEEHFILLSVDHDTTWHFVELVPFAALGVCGGIFGALMVRCNKAVQKFRRKHCAERPITYLLILTAVFSLIAYLHPDLRVEEKLFIRKLVSSCTAGDQEDLCDYIRLPEGGYGNATIVSETNLVGSFRAGPRMARGVALLFGALLFKFVGLVLVYGVPVPTGVMLPSIMVGAILGRLMGIMVEQIVVTQMSHSLFYHRLCKPGHPCIDTSLYAVVGAAACLGGVTRATVSLVVIMIELIGGLSYSIPIMVASMFAKWMGDRLYKGSLYDVQIRLNHYPYLQFDKAPDKMADSFASDIMHPRLSEGPLELLTENSMRVEEVEELLQRSDHNGFPVVESLTSRHLVGFVSRIDLVRALDLHRPHSLRRHGVKSIVCFTDRAPLLDPSNRLDTPEDFPLLVDVRNVVDLSPTTLTQATPASTIFDVFKSLGLRQVLVTHLGRVTGIITKKDVLRKISVYLFPSPLTVIVNHTYSSSQPPIIVASREKYKRTAHYCAAPVPHSKNAANSDRAAGQGEGHASVGVSMRFEMDFSEPLLPRKADGTTKKN</sequence>
<dbReference type="CDD" id="cd04591">
    <property type="entry name" value="CBS_pair_voltage-gated_CLC_euk_bac"/>
    <property type="match status" value="1"/>
</dbReference>
<evidence type="ECO:0000256" key="6">
    <source>
        <dbReference type="ARBA" id="ARBA00023136"/>
    </source>
</evidence>
<dbReference type="GO" id="GO:0010008">
    <property type="term" value="C:endosome membrane"/>
    <property type="evidence" value="ECO:0007669"/>
    <property type="project" value="UniProtKB-SubCell"/>
</dbReference>
<evidence type="ECO:0000256" key="9">
    <source>
        <dbReference type="RuleBase" id="RU361221"/>
    </source>
</evidence>
<dbReference type="InterPro" id="IPR000644">
    <property type="entry name" value="CBS_dom"/>
</dbReference>
<evidence type="ECO:0000313" key="13">
    <source>
        <dbReference type="Proteomes" id="UP000492820"/>
    </source>
</evidence>
<dbReference type="InterPro" id="IPR014743">
    <property type="entry name" value="Cl-channel_core"/>
</dbReference>
<dbReference type="SUPFAM" id="SSF54631">
    <property type="entry name" value="CBS-domain pair"/>
    <property type="match status" value="1"/>
</dbReference>
<evidence type="ECO:0000256" key="8">
    <source>
        <dbReference type="PROSITE-ProRule" id="PRU00703"/>
    </source>
</evidence>
<keyword evidence="7 9" id="KW-0868">Chloride</keyword>
<feature type="transmembrane region" description="Helical" evidence="9">
    <location>
        <begin position="347"/>
        <end position="368"/>
    </location>
</feature>
<comment type="subcellular location">
    <subcellularLocation>
        <location evidence="1">Endosome membrane</location>
        <topology evidence="1">Multi-pass membrane protein</topology>
    </subcellularLocation>
    <subcellularLocation>
        <location evidence="9">Membrane</location>
        <topology evidence="9">Multi-pass membrane protein</topology>
    </subcellularLocation>
</comment>